<keyword evidence="2" id="KW-1185">Reference proteome</keyword>
<proteinExistence type="predicted"/>
<dbReference type="Proteomes" id="UP000633035">
    <property type="component" value="Unassembled WGS sequence"/>
</dbReference>
<name>A0ABS1G6Y5_LISIV</name>
<gene>
    <name evidence="1" type="ORF">JI642_11155</name>
</gene>
<sequence length="43" mass="4979">MVKEIIAPEDYGKSDKEIRVMIPFNPQDQVHVTFSDTKIEEIS</sequence>
<evidence type="ECO:0000313" key="1">
    <source>
        <dbReference type="EMBL" id="MBK1962652.1"/>
    </source>
</evidence>
<dbReference type="EMBL" id="JAENOF010000014">
    <property type="protein sequence ID" value="MBK1962652.1"/>
    <property type="molecule type" value="Genomic_DNA"/>
</dbReference>
<evidence type="ECO:0000313" key="2">
    <source>
        <dbReference type="Proteomes" id="UP000633035"/>
    </source>
</evidence>
<reference evidence="1 2" key="1">
    <citation type="submission" date="2021-01" db="EMBL/GenBank/DDBJ databases">
        <title>Listeria ivanovii strains from Norway.</title>
        <authorList>
            <person name="Fagerlund A."/>
        </authorList>
    </citation>
    <scope>NUCLEOTIDE SEQUENCE [LARGE SCALE GENOMIC DNA]</scope>
    <source>
        <strain evidence="1 2">MF6989</strain>
    </source>
</reference>
<protein>
    <submittedName>
        <fullName evidence="1">Uncharacterized protein</fullName>
    </submittedName>
</protein>
<accession>A0ABS1G6Y5</accession>
<organism evidence="1 2">
    <name type="scientific">Listeria ivanovii subsp. londoniensis</name>
    <dbReference type="NCBI Taxonomy" id="202752"/>
    <lineage>
        <taxon>Bacteria</taxon>
        <taxon>Bacillati</taxon>
        <taxon>Bacillota</taxon>
        <taxon>Bacilli</taxon>
        <taxon>Bacillales</taxon>
        <taxon>Listeriaceae</taxon>
        <taxon>Listeria</taxon>
    </lineage>
</organism>
<dbReference type="RefSeq" id="WP_158423287.1">
    <property type="nucleotide sequence ID" value="NZ_CP009575.1"/>
</dbReference>
<comment type="caution">
    <text evidence="1">The sequence shown here is derived from an EMBL/GenBank/DDBJ whole genome shotgun (WGS) entry which is preliminary data.</text>
</comment>